<evidence type="ECO:0000313" key="5">
    <source>
        <dbReference type="Proteomes" id="UP000268652"/>
    </source>
</evidence>
<feature type="signal peptide" evidence="1">
    <location>
        <begin position="1"/>
        <end position="20"/>
    </location>
</feature>
<dbReference type="AlphaFoldDB" id="A0A3A9WLV0"/>
<evidence type="ECO:0000256" key="1">
    <source>
        <dbReference type="SAM" id="SignalP"/>
    </source>
</evidence>
<dbReference type="InterPro" id="IPR011041">
    <property type="entry name" value="Quinoprot_gluc/sorb_DH_b-prop"/>
</dbReference>
<dbReference type="RefSeq" id="WP_120696466.1">
    <property type="nucleotide sequence ID" value="NZ_RBDX01000005.1"/>
</dbReference>
<dbReference type="Gene3D" id="2.120.10.30">
    <property type="entry name" value="TolB, C-terminal domain"/>
    <property type="match status" value="1"/>
</dbReference>
<dbReference type="EMBL" id="RBDX01000005">
    <property type="protein sequence ID" value="RKN10444.1"/>
    <property type="molecule type" value="Genomic_DNA"/>
</dbReference>
<dbReference type="InterPro" id="IPR011042">
    <property type="entry name" value="6-blade_b-propeller_TolB-like"/>
</dbReference>
<proteinExistence type="predicted"/>
<comment type="caution">
    <text evidence="3">The sequence shown here is derived from an EMBL/GenBank/DDBJ whole genome shotgun (WGS) entry which is preliminary data.</text>
</comment>
<name>A0A3A9WLV0_9ACTN</name>
<dbReference type="EMBL" id="RBDY01000005">
    <property type="protein sequence ID" value="RKN24703.1"/>
    <property type="molecule type" value="Genomic_DNA"/>
</dbReference>
<protein>
    <submittedName>
        <fullName evidence="3">Glucose/sorbosone dehydrogenase-like protein</fullName>
    </submittedName>
</protein>
<dbReference type="Pfam" id="PF07995">
    <property type="entry name" value="GSDH"/>
    <property type="match status" value="1"/>
</dbReference>
<evidence type="ECO:0000313" key="3">
    <source>
        <dbReference type="EMBL" id="RKN10444.1"/>
    </source>
</evidence>
<feature type="domain" description="Glucose/Sorbosone dehydrogenase" evidence="2">
    <location>
        <begin position="67"/>
        <end position="404"/>
    </location>
</feature>
<evidence type="ECO:0000259" key="2">
    <source>
        <dbReference type="Pfam" id="PF07995"/>
    </source>
</evidence>
<evidence type="ECO:0000313" key="6">
    <source>
        <dbReference type="Proteomes" id="UP000275024"/>
    </source>
</evidence>
<gene>
    <name evidence="4" type="ORF">D7318_09560</name>
    <name evidence="3" type="ORF">D7319_08385</name>
</gene>
<dbReference type="InterPro" id="IPR012938">
    <property type="entry name" value="Glc/Sorbosone_DH"/>
</dbReference>
<evidence type="ECO:0000313" key="4">
    <source>
        <dbReference type="EMBL" id="RKN24703.1"/>
    </source>
</evidence>
<dbReference type="PANTHER" id="PTHR19328">
    <property type="entry name" value="HEDGEHOG-INTERACTING PROTEIN"/>
    <property type="match status" value="1"/>
</dbReference>
<feature type="chain" id="PRO_5038663922" evidence="1">
    <location>
        <begin position="21"/>
        <end position="414"/>
    </location>
</feature>
<keyword evidence="1" id="KW-0732">Signal</keyword>
<dbReference type="OrthoDB" id="9770043at2"/>
<dbReference type="Proteomes" id="UP000268652">
    <property type="component" value="Unassembled WGS sequence"/>
</dbReference>
<dbReference type="SUPFAM" id="SSF50952">
    <property type="entry name" value="Soluble quinoprotein glucose dehydrogenase"/>
    <property type="match status" value="1"/>
</dbReference>
<keyword evidence="5" id="KW-1185">Reference proteome</keyword>
<reference evidence="5 6" key="1">
    <citation type="submission" date="2018-09" db="EMBL/GenBank/DDBJ databases">
        <title>Streptomyces sp. nov. DS1-2, an endophytic actinomycete isolated from roots of Dendrobium scabrilingue.</title>
        <authorList>
            <person name="Kuncharoen N."/>
            <person name="Kudo T."/>
            <person name="Ohkuma M."/>
            <person name="Yuki M."/>
            <person name="Tanasupawat S."/>
        </authorList>
    </citation>
    <scope>NUCLEOTIDE SEQUENCE [LARGE SCALE GENOMIC DNA]</scope>
    <source>
        <strain evidence="3 6">AZ1-7</strain>
        <strain evidence="4 5">DS1-2</strain>
    </source>
</reference>
<dbReference type="PANTHER" id="PTHR19328:SF75">
    <property type="entry name" value="ALDOSE SUGAR DEHYDROGENASE YLII"/>
    <property type="match status" value="1"/>
</dbReference>
<accession>A0A3A9WLV0</accession>
<organism evidence="3 6">
    <name type="scientific">Streptomyces radicis</name>
    <dbReference type="NCBI Taxonomy" id="1750517"/>
    <lineage>
        <taxon>Bacteria</taxon>
        <taxon>Bacillati</taxon>
        <taxon>Actinomycetota</taxon>
        <taxon>Actinomycetes</taxon>
        <taxon>Kitasatosporales</taxon>
        <taxon>Streptomycetaceae</taxon>
        <taxon>Streptomyces</taxon>
    </lineage>
</organism>
<sequence>MQRRPWTGRLLLAVSLTAMAPLAAPALTAGAAPAPETAEGTAAAHETAALPVDQLTAATTEVATGLTRPTAIAAPDDGTGRLFITEKSGTVRVYEPATGLAAEPLLDITDQVDSTYNERGLLGIAPAPDYAESQALYLAYTAAADSAVTLARYSVADGTLEPLISQEHATYDNHNGGQLAFGSDGFLYWSIGDGGGNGDPEGNGQSLDTLLGKILRVDVGGACGDLPYCVPEDNPFVDNPEARPEIWAYGLRNAWRFSFDPADGSQWIADVGQGRSEEINHVPADRAGANYGWSCREGGFEFNPDECAPGVELTEPVFVYPTAQDGNCAVIGGNVYRGQEYADLADGTYVATDYCSNNIWALRPEADGGYSDAVIGEMPTQVTAFGAAADGELYVVNDLPGQLFRVSFGQAATE</sequence>
<dbReference type="Proteomes" id="UP000275024">
    <property type="component" value="Unassembled WGS sequence"/>
</dbReference>